<organism evidence="7 8">
    <name type="scientific">Eutypa lata (strain UCR-EL1)</name>
    <name type="common">Grapevine dieback disease fungus</name>
    <name type="synonym">Eutypa armeniacae</name>
    <dbReference type="NCBI Taxonomy" id="1287681"/>
    <lineage>
        <taxon>Eukaryota</taxon>
        <taxon>Fungi</taxon>
        <taxon>Dikarya</taxon>
        <taxon>Ascomycota</taxon>
        <taxon>Pezizomycotina</taxon>
        <taxon>Sordariomycetes</taxon>
        <taxon>Xylariomycetidae</taxon>
        <taxon>Xylariales</taxon>
        <taxon>Diatrypaceae</taxon>
        <taxon>Eutypa</taxon>
    </lineage>
</organism>
<dbReference type="InterPro" id="IPR047109">
    <property type="entry name" value="CAD-like"/>
</dbReference>
<evidence type="ECO:0000313" key="7">
    <source>
        <dbReference type="EMBL" id="EMR68673.1"/>
    </source>
</evidence>
<dbReference type="OrthoDB" id="1879366at2759"/>
<dbReference type="Gene3D" id="3.90.180.10">
    <property type="entry name" value="Medium-chain alcohol dehydrogenases, catalytic domain"/>
    <property type="match status" value="1"/>
</dbReference>
<evidence type="ECO:0000256" key="3">
    <source>
        <dbReference type="ARBA" id="ARBA00022833"/>
    </source>
</evidence>
<dbReference type="eggNOG" id="KOG0023">
    <property type="taxonomic scope" value="Eukaryota"/>
</dbReference>
<dbReference type="InterPro" id="IPR013154">
    <property type="entry name" value="ADH-like_N"/>
</dbReference>
<name>M7SVZ6_EUTLA</name>
<dbReference type="EMBL" id="KB706193">
    <property type="protein sequence ID" value="EMR68673.1"/>
    <property type="molecule type" value="Genomic_DNA"/>
</dbReference>
<dbReference type="Gene3D" id="3.40.50.720">
    <property type="entry name" value="NAD(P)-binding Rossmann-like Domain"/>
    <property type="match status" value="1"/>
</dbReference>
<dbReference type="PROSITE" id="PS00059">
    <property type="entry name" value="ADH_ZINC"/>
    <property type="match status" value="1"/>
</dbReference>
<dbReference type="AlphaFoldDB" id="M7SVZ6"/>
<evidence type="ECO:0000256" key="4">
    <source>
        <dbReference type="ARBA" id="ARBA00023002"/>
    </source>
</evidence>
<evidence type="ECO:0000256" key="1">
    <source>
        <dbReference type="ARBA" id="ARBA00001947"/>
    </source>
</evidence>
<comment type="similarity">
    <text evidence="5">Belongs to the zinc-containing alcohol dehydrogenase family.</text>
</comment>
<dbReference type="InterPro" id="IPR002328">
    <property type="entry name" value="ADH_Zn_CS"/>
</dbReference>
<dbReference type="HOGENOM" id="CLU_026673_20_2_1"/>
<reference evidence="8" key="1">
    <citation type="journal article" date="2013" name="Genome Announc.">
        <title>Draft genome sequence of the grapevine dieback fungus Eutypa lata UCR-EL1.</title>
        <authorList>
            <person name="Blanco-Ulate B."/>
            <person name="Rolshausen P.E."/>
            <person name="Cantu D."/>
        </authorList>
    </citation>
    <scope>NUCLEOTIDE SEQUENCE [LARGE SCALE GENOMIC DNA]</scope>
    <source>
        <strain evidence="8">UCR-EL1</strain>
    </source>
</reference>
<dbReference type="CDD" id="cd05283">
    <property type="entry name" value="CAD1"/>
    <property type="match status" value="1"/>
</dbReference>
<dbReference type="SMART" id="SM00829">
    <property type="entry name" value="PKS_ER"/>
    <property type="match status" value="1"/>
</dbReference>
<dbReference type="SUPFAM" id="SSF50129">
    <property type="entry name" value="GroES-like"/>
    <property type="match status" value="1"/>
</dbReference>
<dbReference type="GO" id="GO:0016616">
    <property type="term" value="F:oxidoreductase activity, acting on the CH-OH group of donors, NAD or NADP as acceptor"/>
    <property type="evidence" value="ECO:0007669"/>
    <property type="project" value="InterPro"/>
</dbReference>
<accession>M7SVZ6</accession>
<feature type="domain" description="Enoyl reductase (ER)" evidence="6">
    <location>
        <begin position="23"/>
        <end position="355"/>
    </location>
</feature>
<dbReference type="Pfam" id="PF00107">
    <property type="entry name" value="ADH_zinc_N"/>
    <property type="match status" value="1"/>
</dbReference>
<dbReference type="STRING" id="1287681.M7SVZ6"/>
<proteinExistence type="inferred from homology"/>
<dbReference type="Pfam" id="PF08240">
    <property type="entry name" value="ADH_N"/>
    <property type="match status" value="1"/>
</dbReference>
<dbReference type="GO" id="GO:0008270">
    <property type="term" value="F:zinc ion binding"/>
    <property type="evidence" value="ECO:0007669"/>
    <property type="project" value="InterPro"/>
</dbReference>
<dbReference type="FunFam" id="3.40.50.720:FF:000022">
    <property type="entry name" value="Cinnamyl alcohol dehydrogenase"/>
    <property type="match status" value="1"/>
</dbReference>
<dbReference type="KEGG" id="ela:UCREL1_4311"/>
<dbReference type="Proteomes" id="UP000012174">
    <property type="component" value="Unassembled WGS sequence"/>
</dbReference>
<evidence type="ECO:0000256" key="5">
    <source>
        <dbReference type="RuleBase" id="RU361277"/>
    </source>
</evidence>
<keyword evidence="4" id="KW-0560">Oxidoreductase</keyword>
<evidence type="ECO:0000256" key="2">
    <source>
        <dbReference type="ARBA" id="ARBA00022723"/>
    </source>
</evidence>
<keyword evidence="2 5" id="KW-0479">Metal-binding</keyword>
<dbReference type="InterPro" id="IPR011032">
    <property type="entry name" value="GroES-like_sf"/>
</dbReference>
<comment type="cofactor">
    <cofactor evidence="1 5">
        <name>Zn(2+)</name>
        <dbReference type="ChEBI" id="CHEBI:29105"/>
    </cofactor>
</comment>
<dbReference type="SUPFAM" id="SSF51735">
    <property type="entry name" value="NAD(P)-binding Rossmann-fold domains"/>
    <property type="match status" value="1"/>
</dbReference>
<dbReference type="InterPro" id="IPR013149">
    <property type="entry name" value="ADH-like_C"/>
</dbReference>
<dbReference type="OMA" id="CDDYIAT"/>
<evidence type="ECO:0000259" key="6">
    <source>
        <dbReference type="SMART" id="SM00829"/>
    </source>
</evidence>
<dbReference type="InterPro" id="IPR020843">
    <property type="entry name" value="ER"/>
</dbReference>
<sequence length="370" mass="40427">MSNTKSTPTDYMFEGWVGEDPTAVNGEMVWKEFEPKPWEETDIDIKVTHCGMCGTDLHFLRNGFGTTPYPITVGHEIVGIAVRVGSQAEGHIKVGDRVGVGAQNDSCLSRFGKCSACAAGEENYCGHFVWTYASTHFNGGRSQGGYATYHRAPSHFVIPIPDGISSRDVAPMMCGGVTMFAPLRAANVHAGMNVGIVGVGGLGHYGIIFAKAMGADKVVGISRKESKRDEVLSFRADDYIATDEEKDWVEKHRGTLDLIVCTVTSSKVPINDYLKLLKMRGTFVQVGLPDDGPLGIEALPVAFGGLKFAGSCIGSPDDIRAMLDLVVRKHLRGLVQDRPMKDANKAIIDLEQGKARYRYCLVNEEYWDIW</sequence>
<evidence type="ECO:0000313" key="8">
    <source>
        <dbReference type="Proteomes" id="UP000012174"/>
    </source>
</evidence>
<gene>
    <name evidence="7" type="ORF">UCREL1_4311</name>
</gene>
<dbReference type="InterPro" id="IPR036291">
    <property type="entry name" value="NAD(P)-bd_dom_sf"/>
</dbReference>
<keyword evidence="8" id="KW-1185">Reference proteome</keyword>
<protein>
    <submittedName>
        <fullName evidence="7">Putative zinc-binding alcohol protein</fullName>
    </submittedName>
</protein>
<keyword evidence="3 5" id="KW-0862">Zinc</keyword>
<dbReference type="PANTHER" id="PTHR42683">
    <property type="entry name" value="ALDEHYDE REDUCTASE"/>
    <property type="match status" value="1"/>
</dbReference>